<accession>A0A5C6UDR2</accession>
<keyword evidence="2" id="KW-0812">Transmembrane</keyword>
<reference evidence="3 4" key="1">
    <citation type="journal article" date="2013" name="Antonie Van Leeuwenhoek">
        <title>Sphingomonas ginsenosidivorax sp. nov., with the ability to transform ginsenosides.</title>
        <authorList>
            <person name="Jin X.F."/>
            <person name="Kim J.K."/>
            <person name="Liu Q.M."/>
            <person name="Kang M.S."/>
            <person name="He D."/>
            <person name="Jin F.X."/>
            <person name="Kim S.C."/>
            <person name="Im W.T."/>
        </authorList>
    </citation>
    <scope>NUCLEOTIDE SEQUENCE [LARGE SCALE GENOMIC DNA]</scope>
    <source>
        <strain evidence="3 4">KHI67</strain>
    </source>
</reference>
<evidence type="ECO:0000313" key="3">
    <source>
        <dbReference type="EMBL" id="TXC70098.1"/>
    </source>
</evidence>
<dbReference type="Proteomes" id="UP000321250">
    <property type="component" value="Unassembled WGS sequence"/>
</dbReference>
<feature type="region of interest" description="Disordered" evidence="1">
    <location>
        <begin position="81"/>
        <end position="102"/>
    </location>
</feature>
<feature type="compositionally biased region" description="Basic and acidic residues" evidence="1">
    <location>
        <begin position="15"/>
        <end position="26"/>
    </location>
</feature>
<organism evidence="3 4">
    <name type="scientific">Sphingomonas ginsenosidivorax</name>
    <dbReference type="NCBI Taxonomy" id="862135"/>
    <lineage>
        <taxon>Bacteria</taxon>
        <taxon>Pseudomonadati</taxon>
        <taxon>Pseudomonadota</taxon>
        <taxon>Alphaproteobacteria</taxon>
        <taxon>Sphingomonadales</taxon>
        <taxon>Sphingomonadaceae</taxon>
        <taxon>Sphingomonas</taxon>
    </lineage>
</organism>
<sequence length="102" mass="10071">MSSIPSSAMPHAKAKHDEPTTSEKTKTGAASSASDWIDDATDAAKQGLATATDAVKANPKTAIAVGAAVIAGIAAAVAGPALLAKDDKPAPKKPAPKKTAKK</sequence>
<feature type="region of interest" description="Disordered" evidence="1">
    <location>
        <begin position="1"/>
        <end position="38"/>
    </location>
</feature>
<dbReference type="EMBL" id="VOQR01000001">
    <property type="protein sequence ID" value="TXC70098.1"/>
    <property type="molecule type" value="Genomic_DNA"/>
</dbReference>
<keyword evidence="2" id="KW-1133">Transmembrane helix</keyword>
<feature type="transmembrane region" description="Helical" evidence="2">
    <location>
        <begin position="62"/>
        <end position="83"/>
    </location>
</feature>
<evidence type="ECO:0000256" key="1">
    <source>
        <dbReference type="SAM" id="MobiDB-lite"/>
    </source>
</evidence>
<proteinExistence type="predicted"/>
<comment type="caution">
    <text evidence="3">The sequence shown here is derived from an EMBL/GenBank/DDBJ whole genome shotgun (WGS) entry which is preliminary data.</text>
</comment>
<evidence type="ECO:0000256" key="2">
    <source>
        <dbReference type="SAM" id="Phobius"/>
    </source>
</evidence>
<evidence type="ECO:0000313" key="4">
    <source>
        <dbReference type="Proteomes" id="UP000321250"/>
    </source>
</evidence>
<name>A0A5C6UDR2_9SPHN</name>
<keyword evidence="2" id="KW-0472">Membrane</keyword>
<gene>
    <name evidence="3" type="ORF">FSB78_03385</name>
</gene>
<keyword evidence="4" id="KW-1185">Reference proteome</keyword>
<protein>
    <submittedName>
        <fullName evidence="3">Uncharacterized protein</fullName>
    </submittedName>
</protein>
<dbReference type="RefSeq" id="WP_147079965.1">
    <property type="nucleotide sequence ID" value="NZ_VOQR01000001.1"/>
</dbReference>
<dbReference type="AlphaFoldDB" id="A0A5C6UDR2"/>